<evidence type="ECO:0000313" key="3">
    <source>
        <dbReference type="Proteomes" id="UP001205890"/>
    </source>
</evidence>
<dbReference type="RefSeq" id="WP_254739389.1">
    <property type="nucleotide sequence ID" value="NZ_JANCLU010000004.1"/>
</dbReference>
<proteinExistence type="predicted"/>
<gene>
    <name evidence="2" type="ORF">NK718_05440</name>
</gene>
<dbReference type="InterPro" id="IPR004096">
    <property type="entry name" value="V4R"/>
</dbReference>
<name>A0ABT1L8Y3_9HYPH</name>
<evidence type="ECO:0000313" key="2">
    <source>
        <dbReference type="EMBL" id="MCP8937951.1"/>
    </source>
</evidence>
<dbReference type="PANTHER" id="PTHR35090:SF1">
    <property type="entry name" value="SLR0144 PROTEIN"/>
    <property type="match status" value="1"/>
</dbReference>
<dbReference type="InterPro" id="IPR024096">
    <property type="entry name" value="NO_sig/Golgi_transp_ligand-bd"/>
</dbReference>
<feature type="domain" description="4-vinyl reductase 4VR" evidence="1">
    <location>
        <begin position="108"/>
        <end position="170"/>
    </location>
</feature>
<dbReference type="SUPFAM" id="SSF111126">
    <property type="entry name" value="Ligand-binding domain in the NO signalling and Golgi transport"/>
    <property type="match status" value="1"/>
</dbReference>
<organism evidence="2 3">
    <name type="scientific">Alsobacter ponti</name>
    <dbReference type="NCBI Taxonomy" id="2962936"/>
    <lineage>
        <taxon>Bacteria</taxon>
        <taxon>Pseudomonadati</taxon>
        <taxon>Pseudomonadota</taxon>
        <taxon>Alphaproteobacteria</taxon>
        <taxon>Hyphomicrobiales</taxon>
        <taxon>Alsobacteraceae</taxon>
        <taxon>Alsobacter</taxon>
    </lineage>
</organism>
<dbReference type="EMBL" id="JANCLU010000004">
    <property type="protein sequence ID" value="MCP8937951.1"/>
    <property type="molecule type" value="Genomic_DNA"/>
</dbReference>
<reference evidence="2 3" key="1">
    <citation type="submission" date="2022-07" db="EMBL/GenBank/DDBJ databases">
        <authorList>
            <person name="Li W.-J."/>
            <person name="Deng Q.-Q."/>
        </authorList>
    </citation>
    <scope>NUCLEOTIDE SEQUENCE [LARGE SCALE GENOMIC DNA]</scope>
    <source>
        <strain evidence="2 3">SYSU M60028</strain>
    </source>
</reference>
<accession>A0ABT1L8Y3</accession>
<sequence>MTTPPPPFRERLVWDAAKGEILDETRRYMLIRPEALMGVFRNLPESMRGPALEALGASIFEQGSDSARAYRRHGGEGPALAQVVAATAPQLGWGIWRFELDLAARPDAMALEVRNSPFAAGFGPSPIPVCHAIVGMARAVATLIFDRPASVIETQCAATGAPFCRFEARPL</sequence>
<keyword evidence="3" id="KW-1185">Reference proteome</keyword>
<protein>
    <submittedName>
        <fullName evidence="2">4-vinyl reductase</fullName>
    </submittedName>
</protein>
<dbReference type="Proteomes" id="UP001205890">
    <property type="component" value="Unassembled WGS sequence"/>
</dbReference>
<dbReference type="PANTHER" id="PTHR35090">
    <property type="entry name" value="DNA-DIRECTED RNA POLYMERASE SUBUNIT I"/>
    <property type="match status" value="1"/>
</dbReference>
<evidence type="ECO:0000259" key="1">
    <source>
        <dbReference type="SMART" id="SM00989"/>
    </source>
</evidence>
<dbReference type="Pfam" id="PF02830">
    <property type="entry name" value="V4R"/>
    <property type="match status" value="1"/>
</dbReference>
<comment type="caution">
    <text evidence="2">The sequence shown here is derived from an EMBL/GenBank/DDBJ whole genome shotgun (WGS) entry which is preliminary data.</text>
</comment>
<dbReference type="Gene3D" id="3.30.1380.20">
    <property type="entry name" value="Trafficking protein particle complex subunit 3"/>
    <property type="match status" value="1"/>
</dbReference>
<dbReference type="SMART" id="SM00989">
    <property type="entry name" value="V4R"/>
    <property type="match status" value="1"/>
</dbReference>